<dbReference type="AlphaFoldDB" id="A0A140DRF7"/>
<sequence length="39" mass="4589">MFQRCGNHFHIASPFFLHLAAVLNDISFSRSIIRVCRRK</sequence>
<keyword evidence="2" id="KW-1185">Reference proteome</keyword>
<dbReference type="Proteomes" id="UP000069771">
    <property type="component" value="Chromosome"/>
</dbReference>
<dbReference type="EMBL" id="CP011391">
    <property type="protein sequence ID" value="AMK53234.1"/>
    <property type="molecule type" value="Genomic_DNA"/>
</dbReference>
<evidence type="ECO:0000313" key="1">
    <source>
        <dbReference type="EMBL" id="AMK53234.1"/>
    </source>
</evidence>
<name>A0A140DRF7_9FIRM</name>
<organism evidence="1 2">
    <name type="scientific">Faecalibaculum rodentium</name>
    <dbReference type="NCBI Taxonomy" id="1702221"/>
    <lineage>
        <taxon>Bacteria</taxon>
        <taxon>Bacillati</taxon>
        <taxon>Bacillota</taxon>
        <taxon>Erysipelotrichia</taxon>
        <taxon>Erysipelotrichales</taxon>
        <taxon>Erysipelotrichaceae</taxon>
        <taxon>Faecalibaculum</taxon>
    </lineage>
</organism>
<reference evidence="1 2" key="1">
    <citation type="journal article" date="2016" name="Gut Pathog.">
        <title>Whole genome sequencing of "Faecalibaculum rodentium" ALO17, isolated from C57BL/6J laboratory mouse feces.</title>
        <authorList>
            <person name="Lim S."/>
            <person name="Chang D.H."/>
            <person name="Ahn S."/>
            <person name="Kim B.C."/>
        </authorList>
    </citation>
    <scope>NUCLEOTIDE SEQUENCE [LARGE SCALE GENOMIC DNA]</scope>
    <source>
        <strain evidence="1 2">Alo17</strain>
    </source>
</reference>
<protein>
    <submittedName>
        <fullName evidence="1">Uncharacterized protein</fullName>
    </submittedName>
</protein>
<gene>
    <name evidence="1" type="ORF">AALO17_01000</name>
</gene>
<proteinExistence type="predicted"/>
<dbReference type="KEGG" id="fro:AALO17_01000"/>
<evidence type="ECO:0000313" key="2">
    <source>
        <dbReference type="Proteomes" id="UP000069771"/>
    </source>
</evidence>
<accession>A0A140DRF7</accession>